<sequence length="102" mass="10772">MLKCIAGPSGEKDLFLADGSPFGYTSVLNDADVQTKMTAAGGEVTAEQAKSLAVRPSLPYYADFSSALQDTVQKVLTNQVSVQQGLDDLAAKAIELQAEYAQ</sequence>
<gene>
    <name evidence="1" type="ORF">SDC9_133990</name>
</gene>
<reference evidence="1" key="1">
    <citation type="submission" date="2019-08" db="EMBL/GenBank/DDBJ databases">
        <authorList>
            <person name="Kucharzyk K."/>
            <person name="Murdoch R.W."/>
            <person name="Higgins S."/>
            <person name="Loffler F."/>
        </authorList>
    </citation>
    <scope>NUCLEOTIDE SEQUENCE</scope>
</reference>
<protein>
    <submittedName>
        <fullName evidence="1">Uncharacterized protein</fullName>
    </submittedName>
</protein>
<name>A0A645DCF7_9ZZZZ</name>
<evidence type="ECO:0000313" key="1">
    <source>
        <dbReference type="EMBL" id="MPM86897.1"/>
    </source>
</evidence>
<organism evidence="1">
    <name type="scientific">bioreactor metagenome</name>
    <dbReference type="NCBI Taxonomy" id="1076179"/>
    <lineage>
        <taxon>unclassified sequences</taxon>
        <taxon>metagenomes</taxon>
        <taxon>ecological metagenomes</taxon>
    </lineage>
</organism>
<dbReference type="EMBL" id="VSSQ01034827">
    <property type="protein sequence ID" value="MPM86897.1"/>
    <property type="molecule type" value="Genomic_DNA"/>
</dbReference>
<accession>A0A645DCF7</accession>
<dbReference type="SUPFAM" id="SSF53850">
    <property type="entry name" value="Periplasmic binding protein-like II"/>
    <property type="match status" value="1"/>
</dbReference>
<dbReference type="Gene3D" id="3.40.190.10">
    <property type="entry name" value="Periplasmic binding protein-like II"/>
    <property type="match status" value="2"/>
</dbReference>
<proteinExistence type="predicted"/>
<dbReference type="AlphaFoldDB" id="A0A645DCF7"/>
<comment type="caution">
    <text evidence="1">The sequence shown here is derived from an EMBL/GenBank/DDBJ whole genome shotgun (WGS) entry which is preliminary data.</text>
</comment>